<dbReference type="EMBL" id="LQNU01000070">
    <property type="protein sequence ID" value="KZE77550.1"/>
    <property type="molecule type" value="Genomic_DNA"/>
</dbReference>
<dbReference type="PROSITE" id="PS01046">
    <property type="entry name" value="LON_SER"/>
    <property type="match status" value="1"/>
</dbReference>
<dbReference type="GO" id="GO:0004252">
    <property type="term" value="F:serine-type endopeptidase activity"/>
    <property type="evidence" value="ECO:0007669"/>
    <property type="project" value="UniProtKB-UniRule"/>
</dbReference>
<dbReference type="Gene3D" id="1.10.8.60">
    <property type="match status" value="1"/>
</dbReference>
<keyword evidence="6 10" id="KW-0720">Serine protease</keyword>
<evidence type="ECO:0000313" key="18">
    <source>
        <dbReference type="EMBL" id="KZE77550.1"/>
    </source>
</evidence>
<dbReference type="SMART" id="SM00382">
    <property type="entry name" value="AAA"/>
    <property type="match status" value="1"/>
</dbReference>
<evidence type="ECO:0000256" key="10">
    <source>
        <dbReference type="HAMAP-Rule" id="MF_01973"/>
    </source>
</evidence>
<evidence type="ECO:0000256" key="9">
    <source>
        <dbReference type="ARBA" id="ARBA00050665"/>
    </source>
</evidence>
<dbReference type="PROSITE" id="PS51786">
    <property type="entry name" value="LON_PROTEOLYTIC"/>
    <property type="match status" value="1"/>
</dbReference>
<dbReference type="FunFam" id="3.40.50.300:FF:000021">
    <property type="entry name" value="Lon protease homolog"/>
    <property type="match status" value="1"/>
</dbReference>
<dbReference type="GO" id="GO:0016887">
    <property type="term" value="F:ATP hydrolysis activity"/>
    <property type="evidence" value="ECO:0007669"/>
    <property type="project" value="UniProtKB-UniRule"/>
</dbReference>
<evidence type="ECO:0000256" key="5">
    <source>
        <dbReference type="ARBA" id="ARBA00022801"/>
    </source>
</evidence>
<dbReference type="InterPro" id="IPR004815">
    <property type="entry name" value="Lon_bac/euk-typ"/>
</dbReference>
<dbReference type="SUPFAM" id="SSF54211">
    <property type="entry name" value="Ribosomal protein S5 domain 2-like"/>
    <property type="match status" value="1"/>
</dbReference>
<evidence type="ECO:0000259" key="17">
    <source>
        <dbReference type="PROSITE" id="PS51787"/>
    </source>
</evidence>
<dbReference type="InterPro" id="IPR014721">
    <property type="entry name" value="Ribsml_uS5_D2-typ_fold_subgr"/>
</dbReference>
<dbReference type="GO" id="GO:0043565">
    <property type="term" value="F:sequence-specific DNA binding"/>
    <property type="evidence" value="ECO:0007669"/>
    <property type="project" value="UniProtKB-UniRule"/>
</dbReference>
<dbReference type="Pfam" id="PF05362">
    <property type="entry name" value="Lon_C"/>
    <property type="match status" value="1"/>
</dbReference>
<evidence type="ECO:0000256" key="4">
    <source>
        <dbReference type="ARBA" id="ARBA00022741"/>
    </source>
</evidence>
<accession>A0A163X9Q4</accession>
<dbReference type="InterPro" id="IPR027065">
    <property type="entry name" value="Lon_Prtase"/>
</dbReference>
<evidence type="ECO:0000256" key="1">
    <source>
        <dbReference type="ARBA" id="ARBA00004496"/>
    </source>
</evidence>
<keyword evidence="5 10" id="KW-0378">Hydrolase</keyword>
<dbReference type="InterPro" id="IPR003959">
    <property type="entry name" value="ATPase_AAA_core"/>
</dbReference>
<dbReference type="Proteomes" id="UP000076630">
    <property type="component" value="Unassembled WGS sequence"/>
</dbReference>
<dbReference type="EC" id="3.4.21.53" evidence="10 11"/>
<dbReference type="InterPro" id="IPR003593">
    <property type="entry name" value="AAA+_ATPase"/>
</dbReference>
<evidence type="ECO:0000313" key="19">
    <source>
        <dbReference type="Proteomes" id="UP000076630"/>
    </source>
</evidence>
<dbReference type="GO" id="GO:0005524">
    <property type="term" value="F:ATP binding"/>
    <property type="evidence" value="ECO:0007669"/>
    <property type="project" value="UniProtKB-UniRule"/>
</dbReference>
<comment type="similarity">
    <text evidence="10 11 14 15">Belongs to the peptidase S16 family.</text>
</comment>
<dbReference type="InterPro" id="IPR003111">
    <property type="entry name" value="Lon_prtase_N"/>
</dbReference>
<comment type="induction">
    <text evidence="10">By heat shock.</text>
</comment>
<dbReference type="InterPro" id="IPR008269">
    <property type="entry name" value="Lon_proteolytic"/>
</dbReference>
<proteinExistence type="evidence at transcript level"/>
<dbReference type="InterPro" id="IPR054594">
    <property type="entry name" value="Lon_lid"/>
</dbReference>
<dbReference type="PROSITE" id="PS51787">
    <property type="entry name" value="LON_N"/>
    <property type="match status" value="1"/>
</dbReference>
<gene>
    <name evidence="10" type="primary">lon</name>
    <name evidence="18" type="ORF">AV926_14365</name>
</gene>
<dbReference type="Pfam" id="PF02190">
    <property type="entry name" value="LON_substr_bdg"/>
    <property type="match status" value="1"/>
</dbReference>
<protein>
    <recommendedName>
        <fullName evidence="10 11">Lon protease</fullName>
        <ecNumber evidence="10 11">3.4.21.53</ecNumber>
    </recommendedName>
    <alternativeName>
        <fullName evidence="10">ATP-dependent protease La</fullName>
    </alternativeName>
</protein>
<comment type="function">
    <text evidence="10">ATP-dependent serine protease that mediates the selective degradation of mutant and abnormal proteins as well as certain short-lived regulatory proteins. Required for cellular homeostasis and for survival from DNA damage and developmental changes induced by stress. Degrades polypeptides processively to yield small peptide fragments that are 5 to 10 amino acids long. Binds to DNA in a double-stranded, site-specific manner.</text>
</comment>
<comment type="caution">
    <text evidence="18">The sequence shown here is derived from an EMBL/GenBank/DDBJ whole genome shotgun (WGS) entry which is preliminary data.</text>
</comment>
<keyword evidence="7 10" id="KW-0067">ATP-binding</keyword>
<feature type="domain" description="Lon proteolytic" evidence="16">
    <location>
        <begin position="627"/>
        <end position="808"/>
    </location>
</feature>
<dbReference type="InterPro" id="IPR008268">
    <property type="entry name" value="Peptidase_S16_AS"/>
</dbReference>
<dbReference type="PRINTS" id="PR00830">
    <property type="entry name" value="ENDOLAPTASE"/>
</dbReference>
<dbReference type="HAMAP" id="MF_01973">
    <property type="entry name" value="lon_bact"/>
    <property type="match status" value="1"/>
</dbReference>
<dbReference type="InterPro" id="IPR027417">
    <property type="entry name" value="P-loop_NTPase"/>
</dbReference>
<evidence type="ECO:0000256" key="3">
    <source>
        <dbReference type="ARBA" id="ARBA00022670"/>
    </source>
</evidence>
<sequence>MANQKLITFDNLSLQDLGDGDSEFIPIFSSEDEEEMNNEELPTVLPILPLRNMVLFPGVVIPITAGRDKSIELLNKANKGDKTIGVVAQIDESTDDPGINEIYRIGTVARIIKLLKLPDGNITVILQGKKRFEITELVQEEPFMKANVIPRIEKRPGKKNKEFPAIVDSIKETALEIIKENPNIPSDAAFAIENINSDSFLINFVSSNMSMDIADKQRLLNIDDLNARGLEALKMMTVELQKLQLRNDIQTKVRIDLDQQQKEYFLHQQMKTIQEELGGFSNEEEFEEMRKKAATKKWSKTVKERFDKELMKFQRMNPQVAEFGIQRNYLELLLELPWDHYSKDVFNLKNAQKQLDKDHYGIEDVKKRVLEHMAVLKLRNDLKSPILCLYGPPGVGKTSIGRSIADALGREYVRISLGGLRDEAEIRGHRKTYIGAMPGRIIQSLKKAKTSNPVFLLDEIDKLSSSHNGDPSSALLEVLDPEQNHEFYDNFLEMGYDLSKVMFIATSNSLSTIQPALRDRMEIIEMTGYTIEEKVEIGRQHLLAKQLTAHGLTSKDVVVGKKQMEFIITNYTRESGVRGLDKQLAHIARGVAKSIVMEEEYNVKMTEEDIKKILGTPRFENDKYENNDVAGVVTGLAWTSVGGDILYIESIISKGKGELSITGNLGTVMKESATIALEYIKAHADELGIAQEVFDNYKIHIHVPEGATPKDGPSAGITMLTSMVSSFTQRKVKKNLAMTGEITLRGKVLPVGGIKEKILAAKRANIKEIILCKDNRKDIEDIKEEYLKGLTFHYVDRMEEVLELAITDQKVKNAKKFDVAKK</sequence>
<dbReference type="InterPro" id="IPR015947">
    <property type="entry name" value="PUA-like_sf"/>
</dbReference>
<dbReference type="SUPFAM" id="SSF52540">
    <property type="entry name" value="P-loop containing nucleoside triphosphate hydrolases"/>
    <property type="match status" value="1"/>
</dbReference>
<reference evidence="18 19" key="1">
    <citation type="submission" date="2016-01" db="EMBL/GenBank/DDBJ databases">
        <title>Whole genome sequencing of Myroides marinus L41.</title>
        <authorList>
            <person name="Hong K.W."/>
        </authorList>
    </citation>
    <scope>NUCLEOTIDE SEQUENCE [LARGE SCALE GENOMIC DNA]</scope>
    <source>
        <strain evidence="18 19">L41</strain>
    </source>
</reference>
<dbReference type="GO" id="GO:0034605">
    <property type="term" value="P:cellular response to heat"/>
    <property type="evidence" value="ECO:0007669"/>
    <property type="project" value="UniProtKB-UniRule"/>
</dbReference>
<dbReference type="GO" id="GO:0005737">
    <property type="term" value="C:cytoplasm"/>
    <property type="evidence" value="ECO:0007669"/>
    <property type="project" value="UniProtKB-SubCell"/>
</dbReference>
<dbReference type="Gene3D" id="1.20.5.5270">
    <property type="match status" value="1"/>
</dbReference>
<keyword evidence="8 10" id="KW-0346">Stress response</keyword>
<name>A0A163X9Q4_9FLAO</name>
<dbReference type="PANTHER" id="PTHR10046">
    <property type="entry name" value="ATP DEPENDENT LON PROTEASE FAMILY MEMBER"/>
    <property type="match status" value="1"/>
</dbReference>
<evidence type="ECO:0000256" key="15">
    <source>
        <dbReference type="RuleBase" id="RU000591"/>
    </source>
</evidence>
<keyword evidence="4 10" id="KW-0547">Nucleotide-binding</keyword>
<comment type="subcellular location">
    <subcellularLocation>
        <location evidence="1 10 11">Cytoplasm</location>
    </subcellularLocation>
</comment>
<evidence type="ECO:0000256" key="11">
    <source>
        <dbReference type="PIRNR" id="PIRNR001174"/>
    </source>
</evidence>
<dbReference type="InterPro" id="IPR046336">
    <property type="entry name" value="Lon_prtase_N_sf"/>
</dbReference>
<feature type="binding site" evidence="10 13">
    <location>
        <begin position="391"/>
        <end position="398"/>
    </location>
    <ligand>
        <name>ATP</name>
        <dbReference type="ChEBI" id="CHEBI:30616"/>
    </ligand>
</feature>
<dbReference type="OrthoDB" id="9803599at2"/>
<dbReference type="SUPFAM" id="SSF88697">
    <property type="entry name" value="PUA domain-like"/>
    <property type="match status" value="1"/>
</dbReference>
<dbReference type="RefSeq" id="WP_038985376.1">
    <property type="nucleotide sequence ID" value="NZ_JACAJO010000010.1"/>
</dbReference>
<dbReference type="GO" id="GO:0006515">
    <property type="term" value="P:protein quality control for misfolded or incompletely synthesized proteins"/>
    <property type="evidence" value="ECO:0007669"/>
    <property type="project" value="UniProtKB-UniRule"/>
</dbReference>
<dbReference type="Gene3D" id="3.30.230.10">
    <property type="match status" value="1"/>
</dbReference>
<dbReference type="CDD" id="cd19500">
    <property type="entry name" value="RecA-like_Lon"/>
    <property type="match status" value="1"/>
</dbReference>
<evidence type="ECO:0000256" key="8">
    <source>
        <dbReference type="ARBA" id="ARBA00023016"/>
    </source>
</evidence>
<keyword evidence="2 10" id="KW-0963">Cytoplasm</keyword>
<dbReference type="Gene3D" id="2.30.130.40">
    <property type="entry name" value="LON domain-like"/>
    <property type="match status" value="1"/>
</dbReference>
<evidence type="ECO:0000256" key="6">
    <source>
        <dbReference type="ARBA" id="ARBA00022825"/>
    </source>
</evidence>
<evidence type="ECO:0000256" key="2">
    <source>
        <dbReference type="ARBA" id="ARBA00022490"/>
    </source>
</evidence>
<dbReference type="Gene3D" id="1.20.58.1480">
    <property type="match status" value="1"/>
</dbReference>
<dbReference type="SMART" id="SM00464">
    <property type="entry name" value="LON"/>
    <property type="match status" value="1"/>
</dbReference>
<feature type="active site" evidence="10 12">
    <location>
        <position position="714"/>
    </location>
</feature>
<keyword evidence="3 10" id="KW-0645">Protease</keyword>
<dbReference type="PIRSF" id="PIRSF001174">
    <property type="entry name" value="Lon_proteas"/>
    <property type="match status" value="1"/>
</dbReference>
<comment type="subunit">
    <text evidence="10 11">Homohexamer. Organized in a ring with a central cavity.</text>
</comment>
<evidence type="ECO:0000256" key="14">
    <source>
        <dbReference type="PROSITE-ProRule" id="PRU01122"/>
    </source>
</evidence>
<evidence type="ECO:0000256" key="12">
    <source>
        <dbReference type="PIRSR" id="PIRSR001174-1"/>
    </source>
</evidence>
<evidence type="ECO:0000256" key="7">
    <source>
        <dbReference type="ARBA" id="ARBA00022840"/>
    </source>
</evidence>
<feature type="domain" description="Lon N-terminal" evidence="17">
    <location>
        <begin position="45"/>
        <end position="240"/>
    </location>
</feature>
<dbReference type="Gene3D" id="3.40.50.300">
    <property type="entry name" value="P-loop containing nucleotide triphosphate hydrolases"/>
    <property type="match status" value="1"/>
</dbReference>
<organism evidence="18 19">
    <name type="scientific">Myroides marinus</name>
    <dbReference type="NCBI Taxonomy" id="703342"/>
    <lineage>
        <taxon>Bacteria</taxon>
        <taxon>Pseudomonadati</taxon>
        <taxon>Bacteroidota</taxon>
        <taxon>Flavobacteriia</taxon>
        <taxon>Flavobacteriales</taxon>
        <taxon>Flavobacteriaceae</taxon>
        <taxon>Myroides</taxon>
    </lineage>
</organism>
<evidence type="ECO:0000256" key="13">
    <source>
        <dbReference type="PIRSR" id="PIRSR001174-2"/>
    </source>
</evidence>
<dbReference type="Pfam" id="PF22667">
    <property type="entry name" value="Lon_lid"/>
    <property type="match status" value="1"/>
</dbReference>
<evidence type="ECO:0000259" key="16">
    <source>
        <dbReference type="PROSITE" id="PS51786"/>
    </source>
</evidence>
<dbReference type="InterPro" id="IPR020568">
    <property type="entry name" value="Ribosomal_Su5_D2-typ_SF"/>
</dbReference>
<dbReference type="GO" id="GO:0004176">
    <property type="term" value="F:ATP-dependent peptidase activity"/>
    <property type="evidence" value="ECO:0007669"/>
    <property type="project" value="UniProtKB-UniRule"/>
</dbReference>
<dbReference type="AlphaFoldDB" id="A0A163X9Q4"/>
<dbReference type="NCBIfam" id="TIGR00763">
    <property type="entry name" value="lon"/>
    <property type="match status" value="1"/>
</dbReference>
<comment type="catalytic activity">
    <reaction evidence="9 10 11 14">
        <text>Hydrolysis of proteins in presence of ATP.</text>
        <dbReference type="EC" id="3.4.21.53"/>
    </reaction>
</comment>
<keyword evidence="19" id="KW-1185">Reference proteome</keyword>
<dbReference type="Pfam" id="PF00004">
    <property type="entry name" value="AAA"/>
    <property type="match status" value="1"/>
</dbReference>
<feature type="active site" evidence="10 12">
    <location>
        <position position="757"/>
    </location>
</feature>
<dbReference type="InterPro" id="IPR027543">
    <property type="entry name" value="Lon_bac"/>
</dbReference>